<evidence type="ECO:0000313" key="3">
    <source>
        <dbReference type="Proteomes" id="UP001063350"/>
    </source>
</evidence>
<gene>
    <name evidence="2" type="ORF">GF1_27250</name>
</gene>
<sequence>MALWFGLAGAGVQPALALATGPQTDGRKSASTTGSPVMDGDTGFEYKLEGRPDPFVPFLSEKATTTQVNPDEIVEEEIELSGMRQFEPGQLKLVAVLISQGEKVAMVEDVTGRGYILKTGTPIGRRGVVSDIQEDQVIITETARTRSGKEIKNTVVMRLNKEGDN</sequence>
<evidence type="ECO:0000313" key="2">
    <source>
        <dbReference type="EMBL" id="BCO10349.1"/>
    </source>
</evidence>
<dbReference type="Proteomes" id="UP001063350">
    <property type="component" value="Chromosome"/>
</dbReference>
<name>A0A915U2X3_9BACT</name>
<dbReference type="RefSeq" id="WP_267927086.1">
    <property type="nucleotide sequence ID" value="NZ_AP024233.1"/>
</dbReference>
<dbReference type="Pfam" id="PF04351">
    <property type="entry name" value="PilP"/>
    <property type="match status" value="1"/>
</dbReference>
<dbReference type="KEGG" id="ddu:GF1_27250"/>
<feature type="region of interest" description="Disordered" evidence="1">
    <location>
        <begin position="20"/>
        <end position="41"/>
    </location>
</feature>
<dbReference type="EMBL" id="AP024233">
    <property type="protein sequence ID" value="BCO10349.1"/>
    <property type="molecule type" value="Genomic_DNA"/>
</dbReference>
<keyword evidence="3" id="KW-1185">Reference proteome</keyword>
<accession>A0A915U2X3</accession>
<reference evidence="2" key="1">
    <citation type="submission" date="2020-12" db="EMBL/GenBank/DDBJ databases">
        <title>Desulfobium dissulfuricans gen. nov., sp. nov., a novel mesophilic, sulfate-reducing bacterium isolated from a deep-sea hydrothermal vent.</title>
        <authorList>
            <person name="Hashimoto Y."/>
            <person name="Tame A."/>
            <person name="Sawayama S."/>
            <person name="Miyazaki J."/>
            <person name="Takai K."/>
            <person name="Nakagawa S."/>
        </authorList>
    </citation>
    <scope>NUCLEOTIDE SEQUENCE</scope>
    <source>
        <strain evidence="2">GF1</strain>
    </source>
</reference>
<dbReference type="Gene3D" id="2.30.30.830">
    <property type="match status" value="1"/>
</dbReference>
<proteinExistence type="predicted"/>
<evidence type="ECO:0008006" key="4">
    <source>
        <dbReference type="Google" id="ProtNLM"/>
    </source>
</evidence>
<dbReference type="InterPro" id="IPR007446">
    <property type="entry name" value="PilP"/>
</dbReference>
<evidence type="ECO:0000256" key="1">
    <source>
        <dbReference type="SAM" id="MobiDB-lite"/>
    </source>
</evidence>
<protein>
    <recommendedName>
        <fullName evidence="4">Pilus assembly protein PilP</fullName>
    </recommendedName>
</protein>
<organism evidence="2 3">
    <name type="scientific">Desulfolithobacter dissulfuricans</name>
    <dbReference type="NCBI Taxonomy" id="2795293"/>
    <lineage>
        <taxon>Bacteria</taxon>
        <taxon>Pseudomonadati</taxon>
        <taxon>Thermodesulfobacteriota</taxon>
        <taxon>Desulfobulbia</taxon>
        <taxon>Desulfobulbales</taxon>
        <taxon>Desulfobulbaceae</taxon>
        <taxon>Desulfolithobacter</taxon>
    </lineage>
</organism>
<dbReference type="AlphaFoldDB" id="A0A915U2X3"/>